<name>G7UUC1_PSEUP</name>
<dbReference type="PANTHER" id="PTHR35811">
    <property type="entry name" value="SLR1870 PROTEIN"/>
    <property type="match status" value="1"/>
</dbReference>
<dbReference type="AlphaFoldDB" id="G7UUC1"/>
<feature type="domain" description="HTH OST-type" evidence="2">
    <location>
        <begin position="200"/>
        <end position="280"/>
    </location>
</feature>
<proteinExistence type="predicted"/>
<dbReference type="PANTHER" id="PTHR35811:SF1">
    <property type="entry name" value="HTH OST-TYPE DOMAIN-CONTAINING PROTEIN"/>
    <property type="match status" value="1"/>
</dbReference>
<dbReference type="Pfam" id="PF01936">
    <property type="entry name" value="NYN"/>
    <property type="match status" value="1"/>
</dbReference>
<feature type="compositionally biased region" description="Low complexity" evidence="1">
    <location>
        <begin position="179"/>
        <end position="191"/>
    </location>
</feature>
<dbReference type="PROSITE" id="PS51644">
    <property type="entry name" value="HTH_OST"/>
    <property type="match status" value="1"/>
</dbReference>
<reference evidence="3 4" key="1">
    <citation type="journal article" date="2012" name="J. Bacteriol.">
        <title>Complete Genome Sequence of the BTEX-Degrading Bacterium Pseudoxanthomonas spadix BD-a59.</title>
        <authorList>
            <person name="Lee S.H."/>
            <person name="Jin H.M."/>
            <person name="Lee H.J."/>
            <person name="Kim J.M."/>
            <person name="Jeon C.O."/>
        </authorList>
    </citation>
    <scope>NUCLEOTIDE SEQUENCE [LARGE SCALE GENOMIC DNA]</scope>
    <source>
        <strain evidence="3 4">BD-a59</strain>
    </source>
</reference>
<dbReference type="Pfam" id="PF12872">
    <property type="entry name" value="OST-HTH"/>
    <property type="match status" value="1"/>
</dbReference>
<evidence type="ECO:0000259" key="2">
    <source>
        <dbReference type="PROSITE" id="PS51644"/>
    </source>
</evidence>
<feature type="region of interest" description="Disordered" evidence="1">
    <location>
        <begin position="160"/>
        <end position="201"/>
    </location>
</feature>
<dbReference type="Gene3D" id="3.40.50.1010">
    <property type="entry name" value="5'-nuclease"/>
    <property type="match status" value="1"/>
</dbReference>
<dbReference type="KEGG" id="psd:DSC_01785"/>
<dbReference type="HOGENOM" id="CLU_034061_0_0_6"/>
<organism evidence="3 4">
    <name type="scientific">Pseudoxanthomonas spadix (strain BD-a59)</name>
    <dbReference type="NCBI Taxonomy" id="1045855"/>
    <lineage>
        <taxon>Bacteria</taxon>
        <taxon>Pseudomonadati</taxon>
        <taxon>Pseudomonadota</taxon>
        <taxon>Gammaproteobacteria</taxon>
        <taxon>Lysobacterales</taxon>
        <taxon>Lysobacteraceae</taxon>
        <taxon>Pseudoxanthomonas</taxon>
    </lineage>
</organism>
<dbReference type="CDD" id="cd10146">
    <property type="entry name" value="LabA_like_C"/>
    <property type="match status" value="1"/>
</dbReference>
<dbReference type="STRING" id="1045855.DSC_01785"/>
<dbReference type="Gene3D" id="3.30.420.610">
    <property type="entry name" value="LOTUS domain-like"/>
    <property type="match status" value="1"/>
</dbReference>
<dbReference type="InterPro" id="IPR041966">
    <property type="entry name" value="LOTUS-like"/>
</dbReference>
<gene>
    <name evidence="3" type="ordered locus">DSC_01785</name>
</gene>
<evidence type="ECO:0000313" key="4">
    <source>
        <dbReference type="Proteomes" id="UP000005870"/>
    </source>
</evidence>
<evidence type="ECO:0000256" key="1">
    <source>
        <dbReference type="SAM" id="MobiDB-lite"/>
    </source>
</evidence>
<sequence>MKSKPSLKADTDDDQQRLAVLIDADNAQPSVIEGLLAEVAKYGVASVKRIYGDFTSTRMTQWKAALLKHSIAPVQQFAYTSGKNATDSSLIIDAMDLLYTGRFDGFCLVSSDSDFTRLAQRLREEGLVVYGFGEGKTPDPFVQACDKFIYNDVLRADAASAPVETPKPAVPTRRSGRKPAANAPATAAAPATPEPPAAKGNTPPLALLRQAIEEASDEEGWAPLGAVGSYLTKIRPDFDPRLYGHRKLSDLFRKQPRHFALQERPGGGSGGARLFVRALP</sequence>
<accession>G7UUC1</accession>
<dbReference type="Proteomes" id="UP000005870">
    <property type="component" value="Chromosome"/>
</dbReference>
<dbReference type="RefSeq" id="WP_014159188.1">
    <property type="nucleotide sequence ID" value="NC_016147.2"/>
</dbReference>
<dbReference type="GO" id="GO:0004540">
    <property type="term" value="F:RNA nuclease activity"/>
    <property type="evidence" value="ECO:0007669"/>
    <property type="project" value="InterPro"/>
</dbReference>
<dbReference type="eggNOG" id="COG1432">
    <property type="taxonomic scope" value="Bacteria"/>
</dbReference>
<dbReference type="CDD" id="cd11297">
    <property type="entry name" value="PIN_LabA-like_N_1"/>
    <property type="match status" value="1"/>
</dbReference>
<dbReference type="InterPro" id="IPR021139">
    <property type="entry name" value="NYN"/>
</dbReference>
<dbReference type="InterPro" id="IPR025605">
    <property type="entry name" value="OST-HTH/LOTUS_dom"/>
</dbReference>
<evidence type="ECO:0000313" key="3">
    <source>
        <dbReference type="EMBL" id="AER55010.1"/>
    </source>
</evidence>
<keyword evidence="4" id="KW-1185">Reference proteome</keyword>
<protein>
    <recommendedName>
        <fullName evidence="2">HTH OST-type domain-containing protein</fullName>
    </recommendedName>
</protein>
<dbReference type="OrthoDB" id="9783963at2"/>
<dbReference type="EMBL" id="CP003093">
    <property type="protein sequence ID" value="AER55010.1"/>
    <property type="molecule type" value="Genomic_DNA"/>
</dbReference>